<evidence type="ECO:0000256" key="9">
    <source>
        <dbReference type="SAM" id="Phobius"/>
    </source>
</evidence>
<keyword evidence="4" id="KW-0808">Transferase</keyword>
<dbReference type="EC" id="2.7.13.3" evidence="2"/>
<evidence type="ECO:0000313" key="13">
    <source>
        <dbReference type="Proteomes" id="UP001597042"/>
    </source>
</evidence>
<comment type="catalytic activity">
    <reaction evidence="1">
        <text>ATP + protein L-histidine = ADP + protein N-phospho-L-histidine.</text>
        <dbReference type="EC" id="2.7.13.3"/>
    </reaction>
</comment>
<organism evidence="12 13">
    <name type="scientific">Microbacterium koreense</name>
    <dbReference type="NCBI Taxonomy" id="323761"/>
    <lineage>
        <taxon>Bacteria</taxon>
        <taxon>Bacillati</taxon>
        <taxon>Actinomycetota</taxon>
        <taxon>Actinomycetes</taxon>
        <taxon>Micrococcales</taxon>
        <taxon>Microbacteriaceae</taxon>
        <taxon>Microbacterium</taxon>
    </lineage>
</organism>
<feature type="transmembrane region" description="Helical" evidence="9">
    <location>
        <begin position="76"/>
        <end position="101"/>
    </location>
</feature>
<evidence type="ECO:0000256" key="1">
    <source>
        <dbReference type="ARBA" id="ARBA00000085"/>
    </source>
</evidence>
<keyword evidence="6 12" id="KW-0418">Kinase</keyword>
<keyword evidence="13" id="KW-1185">Reference proteome</keyword>
<evidence type="ECO:0000256" key="7">
    <source>
        <dbReference type="ARBA" id="ARBA00022840"/>
    </source>
</evidence>
<evidence type="ECO:0000256" key="4">
    <source>
        <dbReference type="ARBA" id="ARBA00022679"/>
    </source>
</evidence>
<dbReference type="PANTHER" id="PTHR24421">
    <property type="entry name" value="NITRATE/NITRITE SENSOR PROTEIN NARX-RELATED"/>
    <property type="match status" value="1"/>
</dbReference>
<feature type="domain" description="Histidine kinase/HSP90-like ATPase" evidence="10">
    <location>
        <begin position="303"/>
        <end position="389"/>
    </location>
</feature>
<evidence type="ECO:0000256" key="6">
    <source>
        <dbReference type="ARBA" id="ARBA00022777"/>
    </source>
</evidence>
<evidence type="ECO:0000313" key="12">
    <source>
        <dbReference type="EMBL" id="MFD0780987.1"/>
    </source>
</evidence>
<evidence type="ECO:0000256" key="8">
    <source>
        <dbReference type="ARBA" id="ARBA00023012"/>
    </source>
</evidence>
<dbReference type="Gene3D" id="3.30.565.10">
    <property type="entry name" value="Histidine kinase-like ATPase, C-terminal domain"/>
    <property type="match status" value="1"/>
</dbReference>
<feature type="transmembrane region" description="Helical" evidence="9">
    <location>
        <begin position="17"/>
        <end position="36"/>
    </location>
</feature>
<keyword evidence="7" id="KW-0067">ATP-binding</keyword>
<proteinExistence type="predicted"/>
<dbReference type="CDD" id="cd16917">
    <property type="entry name" value="HATPase_UhpB-NarQ-NarX-like"/>
    <property type="match status" value="1"/>
</dbReference>
<dbReference type="EMBL" id="JBHTIM010000001">
    <property type="protein sequence ID" value="MFD0780987.1"/>
    <property type="molecule type" value="Genomic_DNA"/>
</dbReference>
<dbReference type="RefSeq" id="WP_378752074.1">
    <property type="nucleotide sequence ID" value="NZ_JBHSSV010000008.1"/>
</dbReference>
<dbReference type="InterPro" id="IPR011712">
    <property type="entry name" value="Sig_transdc_His_kin_sub3_dim/P"/>
</dbReference>
<evidence type="ECO:0000256" key="5">
    <source>
        <dbReference type="ARBA" id="ARBA00022741"/>
    </source>
</evidence>
<dbReference type="InterPro" id="IPR050482">
    <property type="entry name" value="Sensor_HK_TwoCompSys"/>
</dbReference>
<gene>
    <name evidence="12" type="ORF">ACFQZV_06700</name>
</gene>
<keyword evidence="5" id="KW-0547">Nucleotide-binding</keyword>
<keyword evidence="9" id="KW-0812">Transmembrane</keyword>
<dbReference type="Pfam" id="PF07730">
    <property type="entry name" value="HisKA_3"/>
    <property type="match status" value="1"/>
</dbReference>
<evidence type="ECO:0000259" key="10">
    <source>
        <dbReference type="Pfam" id="PF02518"/>
    </source>
</evidence>
<accession>A0ABW2ZQS5</accession>
<comment type="caution">
    <text evidence="12">The sequence shown here is derived from an EMBL/GenBank/DDBJ whole genome shotgun (WGS) entry which is preliminary data.</text>
</comment>
<keyword evidence="9" id="KW-1133">Transmembrane helix</keyword>
<dbReference type="SUPFAM" id="SSF55874">
    <property type="entry name" value="ATPase domain of HSP90 chaperone/DNA topoisomerase II/histidine kinase"/>
    <property type="match status" value="1"/>
</dbReference>
<name>A0ABW2ZQS5_9MICO</name>
<dbReference type="GO" id="GO:0016301">
    <property type="term" value="F:kinase activity"/>
    <property type="evidence" value="ECO:0007669"/>
    <property type="project" value="UniProtKB-KW"/>
</dbReference>
<dbReference type="Gene3D" id="1.20.5.1930">
    <property type="match status" value="1"/>
</dbReference>
<reference evidence="13" key="1">
    <citation type="journal article" date="2019" name="Int. J. Syst. Evol. Microbiol.">
        <title>The Global Catalogue of Microorganisms (GCM) 10K type strain sequencing project: providing services to taxonomists for standard genome sequencing and annotation.</title>
        <authorList>
            <consortium name="The Broad Institute Genomics Platform"/>
            <consortium name="The Broad Institute Genome Sequencing Center for Infectious Disease"/>
            <person name="Wu L."/>
            <person name="Ma J."/>
        </authorList>
    </citation>
    <scope>NUCLEOTIDE SEQUENCE [LARGE SCALE GENOMIC DNA]</scope>
    <source>
        <strain evidence="13">CCUG 50754</strain>
    </source>
</reference>
<evidence type="ECO:0000259" key="11">
    <source>
        <dbReference type="Pfam" id="PF07730"/>
    </source>
</evidence>
<dbReference type="Pfam" id="PF02518">
    <property type="entry name" value="HATPase_c"/>
    <property type="match status" value="1"/>
</dbReference>
<protein>
    <recommendedName>
        <fullName evidence="2">histidine kinase</fullName>
        <ecNumber evidence="2">2.7.13.3</ecNumber>
    </recommendedName>
</protein>
<feature type="domain" description="Signal transduction histidine kinase subgroup 3 dimerisation and phosphoacceptor" evidence="11">
    <location>
        <begin position="189"/>
        <end position="255"/>
    </location>
</feature>
<dbReference type="Proteomes" id="UP001597042">
    <property type="component" value="Unassembled WGS sequence"/>
</dbReference>
<evidence type="ECO:0000256" key="2">
    <source>
        <dbReference type="ARBA" id="ARBA00012438"/>
    </source>
</evidence>
<feature type="transmembrane region" description="Helical" evidence="9">
    <location>
        <begin position="113"/>
        <end position="134"/>
    </location>
</feature>
<keyword evidence="3" id="KW-0597">Phosphoprotein</keyword>
<dbReference type="PANTHER" id="PTHR24421:SF10">
    <property type="entry name" value="NITRATE_NITRITE SENSOR PROTEIN NARQ"/>
    <property type="match status" value="1"/>
</dbReference>
<dbReference type="InterPro" id="IPR036890">
    <property type="entry name" value="HATPase_C_sf"/>
</dbReference>
<evidence type="ECO:0000256" key="3">
    <source>
        <dbReference type="ARBA" id="ARBA00022553"/>
    </source>
</evidence>
<keyword evidence="8" id="KW-0902">Two-component regulatory system</keyword>
<sequence length="394" mass="41581">MTGQDAERIPKDLRPRMPAWLVDTLLIALMIPLTIVRDPGEPIALPDVTTVALVALATAALPLRRRWSLAILGVEITLYGLAAVLGALAPAISFAVAAALFAVTTRIPRRDGIIVTVITVALVLGLGLLAWRGGPTDPRIVQFALTAIIGSVLGDASRSRREYIAAITDRAERAERTREVEARRRVSEERLRIARDLHDAVAHQISVISLNAGVASAAVDGRPEKAKESLATIRAASRTVLGEIGGLLEVLRSDAEDDATAPGPRLTALDDLTQQFARAGLDVSTRVEGDLARVSGAAGLVAYRVVQEALTNAHKHGAEHRAHVLLSVDGDALTVVVSNPIDIAATSTDTPGAHLGLAGMRERVATVHGSIETGPGPGGWRVTTRLPLAPEVTR</sequence>
<dbReference type="InterPro" id="IPR003594">
    <property type="entry name" value="HATPase_dom"/>
</dbReference>
<keyword evidence="9" id="KW-0472">Membrane</keyword>